<evidence type="ECO:0000259" key="7">
    <source>
        <dbReference type="PROSITE" id="PS50404"/>
    </source>
</evidence>
<protein>
    <recommendedName>
        <fullName evidence="3">glutathione transferase</fullName>
        <ecNumber evidence="3">2.5.1.18</ecNumber>
    </recommendedName>
</protein>
<feature type="domain" description="GST N-terminal" evidence="7">
    <location>
        <begin position="1"/>
        <end position="88"/>
    </location>
</feature>
<dbReference type="InterPro" id="IPR036282">
    <property type="entry name" value="Glutathione-S-Trfase_C_sf"/>
</dbReference>
<dbReference type="PANTHER" id="PTHR11571:SF222">
    <property type="entry name" value="GLUTATHIONE TRANSFERASE"/>
    <property type="match status" value="1"/>
</dbReference>
<dbReference type="PRINTS" id="PR01267">
    <property type="entry name" value="GSTRNSFRASEM"/>
</dbReference>
<evidence type="ECO:0000259" key="8">
    <source>
        <dbReference type="PROSITE" id="PS50405"/>
    </source>
</evidence>
<dbReference type="Pfam" id="PF02798">
    <property type="entry name" value="GST_N"/>
    <property type="match status" value="1"/>
</dbReference>
<feature type="domain" description="GST C-terminal" evidence="8">
    <location>
        <begin position="90"/>
        <end position="207"/>
    </location>
</feature>
<evidence type="ECO:0000256" key="3">
    <source>
        <dbReference type="ARBA" id="ARBA00012452"/>
    </source>
</evidence>
<dbReference type="Pfam" id="PF14497">
    <property type="entry name" value="GST_C_3"/>
    <property type="match status" value="1"/>
</dbReference>
<evidence type="ECO:0000313" key="9">
    <source>
        <dbReference type="EMBL" id="MEQ2229487.1"/>
    </source>
</evidence>
<dbReference type="SFLD" id="SFLDS00019">
    <property type="entry name" value="Glutathione_Transferase_(cytos"/>
    <property type="match status" value="1"/>
</dbReference>
<dbReference type="SUPFAM" id="SSF52833">
    <property type="entry name" value="Thioredoxin-like"/>
    <property type="match status" value="1"/>
</dbReference>
<dbReference type="PROSITE" id="PS50404">
    <property type="entry name" value="GST_NTER"/>
    <property type="match status" value="1"/>
</dbReference>
<dbReference type="CDD" id="cd03075">
    <property type="entry name" value="GST_N_Mu"/>
    <property type="match status" value="1"/>
</dbReference>
<organism evidence="9 10">
    <name type="scientific">Ilyodon furcidens</name>
    <name type="common">goldbreast splitfin</name>
    <dbReference type="NCBI Taxonomy" id="33524"/>
    <lineage>
        <taxon>Eukaryota</taxon>
        <taxon>Metazoa</taxon>
        <taxon>Chordata</taxon>
        <taxon>Craniata</taxon>
        <taxon>Vertebrata</taxon>
        <taxon>Euteleostomi</taxon>
        <taxon>Actinopterygii</taxon>
        <taxon>Neopterygii</taxon>
        <taxon>Teleostei</taxon>
        <taxon>Neoteleostei</taxon>
        <taxon>Acanthomorphata</taxon>
        <taxon>Ovalentaria</taxon>
        <taxon>Atherinomorphae</taxon>
        <taxon>Cyprinodontiformes</taxon>
        <taxon>Goodeidae</taxon>
        <taxon>Ilyodon</taxon>
    </lineage>
</organism>
<keyword evidence="10" id="KW-1185">Reference proteome</keyword>
<dbReference type="InterPro" id="IPR040079">
    <property type="entry name" value="Glutathione_S-Trfase"/>
</dbReference>
<comment type="catalytic activity">
    <reaction evidence="5">
        <text>RX + glutathione = an S-substituted glutathione + a halide anion + H(+)</text>
        <dbReference type="Rhea" id="RHEA:16437"/>
        <dbReference type="ChEBI" id="CHEBI:15378"/>
        <dbReference type="ChEBI" id="CHEBI:16042"/>
        <dbReference type="ChEBI" id="CHEBI:17792"/>
        <dbReference type="ChEBI" id="CHEBI:57925"/>
        <dbReference type="ChEBI" id="CHEBI:90779"/>
        <dbReference type="EC" id="2.5.1.18"/>
    </reaction>
</comment>
<feature type="region of interest" description="Disordered" evidence="6">
    <location>
        <begin position="235"/>
        <end position="288"/>
    </location>
</feature>
<comment type="caution">
    <text evidence="9">The sequence shown here is derived from an EMBL/GenBank/DDBJ whole genome shotgun (WGS) entry which is preliminary data.</text>
</comment>
<evidence type="ECO:0000313" key="10">
    <source>
        <dbReference type="Proteomes" id="UP001482620"/>
    </source>
</evidence>
<dbReference type="InterPro" id="IPR003081">
    <property type="entry name" value="GST_mu"/>
</dbReference>
<gene>
    <name evidence="9" type="primary">GSTM1</name>
    <name evidence="9" type="ORF">ILYODFUR_019261</name>
</gene>
<name>A0ABV0T9B9_9TELE</name>
<dbReference type="SUPFAM" id="SSF47616">
    <property type="entry name" value="GST C-terminal domain-like"/>
    <property type="match status" value="1"/>
</dbReference>
<dbReference type="InterPro" id="IPR004045">
    <property type="entry name" value="Glutathione_S-Trfase_N"/>
</dbReference>
<dbReference type="Proteomes" id="UP001482620">
    <property type="component" value="Unassembled WGS sequence"/>
</dbReference>
<sequence length="309" mass="36183">MTMLLAYWDVRGFAGHIRLMLEYTKSNYKEKFYVVGDAPGFDKSCWFNEKFKLGLDFPNLPYLIDGDKKVTQSMAILRYIARKHNLCGETEEEKMRVDMLEQQCLDLRASFVRMCYVDLEGLKPDYLKALPDSLKLFSDFLGQRKWFAGDKITYVDFIMYEMLDMQRMFHPPCLDNFKNLKAFLDRFEALDRVAAYIKSDRYIKEPINNRMAQWGEEGYLLRFVFLHANHRAAFSNKPTEQVQGNNERFGGDSPHPPSSPPPPSFPLPNHASYRKVNQNGYGSRLLGHSRAHRERDYIVSNLWQRNTPT</sequence>
<dbReference type="EC" id="2.5.1.18" evidence="3"/>
<dbReference type="InterPro" id="IPR036249">
    <property type="entry name" value="Thioredoxin-like_sf"/>
</dbReference>
<comment type="function">
    <text evidence="1">Conjugation of reduced glutathione to a wide number of exogenous and endogenous hydrophobic electrophiles.</text>
</comment>
<accession>A0ABV0T9B9</accession>
<evidence type="ECO:0000256" key="4">
    <source>
        <dbReference type="ARBA" id="ARBA00022679"/>
    </source>
</evidence>
<keyword evidence="4" id="KW-0808">Transferase</keyword>
<dbReference type="InterPro" id="IPR010987">
    <property type="entry name" value="Glutathione-S-Trfase_C-like"/>
</dbReference>
<reference evidence="9 10" key="1">
    <citation type="submission" date="2021-06" db="EMBL/GenBank/DDBJ databases">
        <authorList>
            <person name="Palmer J.M."/>
        </authorList>
    </citation>
    <scope>NUCLEOTIDE SEQUENCE [LARGE SCALE GENOMIC DNA]</scope>
    <source>
        <strain evidence="10">if_2019</strain>
        <tissue evidence="9">Muscle</tissue>
    </source>
</reference>
<dbReference type="PROSITE" id="PS50405">
    <property type="entry name" value="GST_CTER"/>
    <property type="match status" value="1"/>
</dbReference>
<evidence type="ECO:0000256" key="1">
    <source>
        <dbReference type="ARBA" id="ARBA00003701"/>
    </source>
</evidence>
<dbReference type="InterPro" id="IPR050213">
    <property type="entry name" value="GST_superfamily"/>
</dbReference>
<dbReference type="CDD" id="cd03209">
    <property type="entry name" value="GST_C_Mu"/>
    <property type="match status" value="1"/>
</dbReference>
<evidence type="ECO:0000256" key="5">
    <source>
        <dbReference type="ARBA" id="ARBA00047960"/>
    </source>
</evidence>
<evidence type="ECO:0000256" key="2">
    <source>
        <dbReference type="ARBA" id="ARBA00005861"/>
    </source>
</evidence>
<dbReference type="Gene3D" id="1.20.1050.10">
    <property type="match status" value="1"/>
</dbReference>
<feature type="compositionally biased region" description="Polar residues" evidence="6">
    <location>
        <begin position="236"/>
        <end position="246"/>
    </location>
</feature>
<evidence type="ECO:0000256" key="6">
    <source>
        <dbReference type="SAM" id="MobiDB-lite"/>
    </source>
</evidence>
<dbReference type="SFLD" id="SFLDG00363">
    <property type="entry name" value="AMPS_(cytGST):_Alpha-__Mu-__Pi"/>
    <property type="match status" value="1"/>
</dbReference>
<dbReference type="PANTHER" id="PTHR11571">
    <property type="entry name" value="GLUTATHIONE S-TRANSFERASE"/>
    <property type="match status" value="1"/>
</dbReference>
<dbReference type="Gene3D" id="3.40.30.10">
    <property type="entry name" value="Glutaredoxin"/>
    <property type="match status" value="1"/>
</dbReference>
<feature type="compositionally biased region" description="Pro residues" evidence="6">
    <location>
        <begin position="254"/>
        <end position="266"/>
    </location>
</feature>
<dbReference type="InterPro" id="IPR004046">
    <property type="entry name" value="GST_C"/>
</dbReference>
<dbReference type="EMBL" id="JAHRIQ010025090">
    <property type="protein sequence ID" value="MEQ2229487.1"/>
    <property type="molecule type" value="Genomic_DNA"/>
</dbReference>
<comment type="similarity">
    <text evidence="2">Belongs to the GST superfamily. Mu family.</text>
</comment>
<dbReference type="SFLD" id="SFLDG01205">
    <property type="entry name" value="AMPS.1"/>
    <property type="match status" value="1"/>
</dbReference>
<proteinExistence type="inferred from homology"/>